<evidence type="ECO:0000313" key="3">
    <source>
        <dbReference type="EMBL" id="BCM23515.1"/>
    </source>
</evidence>
<evidence type="ECO:0000256" key="1">
    <source>
        <dbReference type="SAM" id="MobiDB-lite"/>
    </source>
</evidence>
<feature type="region of interest" description="Disordered" evidence="1">
    <location>
        <begin position="36"/>
        <end position="73"/>
    </location>
</feature>
<accession>A0A7R7I935</accession>
<keyword evidence="2" id="KW-0732">Signal</keyword>
<name>A0A7R7I935_CITFR</name>
<dbReference type="EMBL" id="LC589514">
    <property type="protein sequence ID" value="BCM23515.1"/>
    <property type="molecule type" value="Genomic_DNA"/>
</dbReference>
<reference evidence="3" key="1">
    <citation type="submission" date="2020-10" db="EMBL/GenBank/DDBJ databases">
        <title>Complete sequence of plasmid pTTHS031_GES.</title>
        <authorList>
            <person name="Gomi R."/>
            <person name="Matsuda T."/>
        </authorList>
    </citation>
    <scope>NUCLEOTIDE SEQUENCE</scope>
    <source>
        <strain evidence="3">TTHS031</strain>
        <plasmid evidence="3">pTTHS031_GES</plasmid>
    </source>
</reference>
<sequence length="73" mass="7554">MKMFFAFAGFALIASTSVAQPVVPSSLDNIAQSLTSTASSSVPLPEAKGRKGSKRVGGYTSKGKGSRYVGGRR</sequence>
<organism evidence="3">
    <name type="scientific">Citrobacter freundii</name>
    <dbReference type="NCBI Taxonomy" id="546"/>
    <lineage>
        <taxon>Bacteria</taxon>
        <taxon>Pseudomonadati</taxon>
        <taxon>Pseudomonadota</taxon>
        <taxon>Gammaproteobacteria</taxon>
        <taxon>Enterobacterales</taxon>
        <taxon>Enterobacteriaceae</taxon>
        <taxon>Citrobacter</taxon>
        <taxon>Citrobacter freundii complex</taxon>
    </lineage>
</organism>
<feature type="signal peptide" evidence="2">
    <location>
        <begin position="1"/>
        <end position="19"/>
    </location>
</feature>
<geneLocation type="plasmid" evidence="3">
    <name>pTTHS031_GES</name>
</geneLocation>
<feature type="chain" id="PRO_5030666290" evidence="2">
    <location>
        <begin position="20"/>
        <end position="73"/>
    </location>
</feature>
<dbReference type="AlphaFoldDB" id="A0A7R7I935"/>
<proteinExistence type="predicted"/>
<keyword evidence="3" id="KW-0614">Plasmid</keyword>
<protein>
    <submittedName>
        <fullName evidence="3">Uncharacterized protein</fullName>
    </submittedName>
</protein>
<evidence type="ECO:0000256" key="2">
    <source>
        <dbReference type="SAM" id="SignalP"/>
    </source>
</evidence>